<evidence type="ECO:0000256" key="2">
    <source>
        <dbReference type="ARBA" id="ARBA00022692"/>
    </source>
</evidence>
<dbReference type="PANTHER" id="PTHR10846:SF8">
    <property type="entry name" value="INNER MEMBRANE PROTEIN YRBG"/>
    <property type="match status" value="1"/>
</dbReference>
<dbReference type="Proteomes" id="UP000273675">
    <property type="component" value="Unassembled WGS sequence"/>
</dbReference>
<keyword evidence="4 5" id="KW-0472">Membrane</keyword>
<evidence type="ECO:0000259" key="6">
    <source>
        <dbReference type="Pfam" id="PF01699"/>
    </source>
</evidence>
<feature type="transmembrane region" description="Helical" evidence="5">
    <location>
        <begin position="211"/>
        <end position="235"/>
    </location>
</feature>
<protein>
    <submittedName>
        <fullName evidence="7">Cation:H+ antiporter</fullName>
    </submittedName>
</protein>
<dbReference type="Gene3D" id="1.20.1420.30">
    <property type="entry name" value="NCX, central ion-binding region"/>
    <property type="match status" value="1"/>
</dbReference>
<feature type="transmembrane region" description="Helical" evidence="5">
    <location>
        <begin position="281"/>
        <end position="299"/>
    </location>
</feature>
<dbReference type="RefSeq" id="WP_121209952.1">
    <property type="nucleotide sequence ID" value="NZ_RBIM01000001.1"/>
</dbReference>
<feature type="transmembrane region" description="Helical" evidence="5">
    <location>
        <begin position="132"/>
        <end position="149"/>
    </location>
</feature>
<feature type="transmembrane region" description="Helical" evidence="5">
    <location>
        <begin position="107"/>
        <end position="126"/>
    </location>
</feature>
<dbReference type="OrthoDB" id="9794225at2"/>
<feature type="transmembrane region" description="Helical" evidence="5">
    <location>
        <begin position="177"/>
        <end position="196"/>
    </location>
</feature>
<dbReference type="GO" id="GO:0005262">
    <property type="term" value="F:calcium channel activity"/>
    <property type="evidence" value="ECO:0007669"/>
    <property type="project" value="TreeGrafter"/>
</dbReference>
<evidence type="ECO:0000256" key="5">
    <source>
        <dbReference type="SAM" id="Phobius"/>
    </source>
</evidence>
<dbReference type="PANTHER" id="PTHR10846">
    <property type="entry name" value="SODIUM/POTASSIUM/CALCIUM EXCHANGER"/>
    <property type="match status" value="1"/>
</dbReference>
<evidence type="ECO:0000313" key="8">
    <source>
        <dbReference type="Proteomes" id="UP000273675"/>
    </source>
</evidence>
<dbReference type="AlphaFoldDB" id="A0A495DQ89"/>
<reference evidence="7 8" key="1">
    <citation type="submission" date="2018-10" db="EMBL/GenBank/DDBJ databases">
        <title>Genomic Encyclopedia of Type Strains, Phase IV (KMG-IV): sequencing the most valuable type-strain genomes for metagenomic binning, comparative biology and taxonomic classification.</title>
        <authorList>
            <person name="Goeker M."/>
        </authorList>
    </citation>
    <scope>NUCLEOTIDE SEQUENCE [LARGE SCALE GENOMIC DNA]</scope>
    <source>
        <strain evidence="7 8">DSM 4734</strain>
    </source>
</reference>
<feature type="transmembrane region" description="Helical" evidence="5">
    <location>
        <begin position="306"/>
        <end position="327"/>
    </location>
</feature>
<feature type="transmembrane region" description="Helical" evidence="5">
    <location>
        <begin position="80"/>
        <end position="100"/>
    </location>
</feature>
<evidence type="ECO:0000256" key="3">
    <source>
        <dbReference type="ARBA" id="ARBA00022989"/>
    </source>
</evidence>
<dbReference type="GO" id="GO:0006874">
    <property type="term" value="P:intracellular calcium ion homeostasis"/>
    <property type="evidence" value="ECO:0007669"/>
    <property type="project" value="TreeGrafter"/>
</dbReference>
<evidence type="ECO:0000313" key="7">
    <source>
        <dbReference type="EMBL" id="RKR04149.1"/>
    </source>
</evidence>
<dbReference type="Pfam" id="PF01699">
    <property type="entry name" value="Na_Ca_ex"/>
    <property type="match status" value="2"/>
</dbReference>
<feature type="transmembrane region" description="Helical" evidence="5">
    <location>
        <begin position="247"/>
        <end position="269"/>
    </location>
</feature>
<organism evidence="7 8">
    <name type="scientific">Maricaulis maris</name>
    <dbReference type="NCBI Taxonomy" id="74318"/>
    <lineage>
        <taxon>Bacteria</taxon>
        <taxon>Pseudomonadati</taxon>
        <taxon>Pseudomonadota</taxon>
        <taxon>Alphaproteobacteria</taxon>
        <taxon>Maricaulales</taxon>
        <taxon>Maricaulaceae</taxon>
        <taxon>Maricaulis</taxon>
    </lineage>
</organism>
<dbReference type="GO" id="GO:0008273">
    <property type="term" value="F:calcium, potassium:sodium antiporter activity"/>
    <property type="evidence" value="ECO:0007669"/>
    <property type="project" value="TreeGrafter"/>
</dbReference>
<dbReference type="GO" id="GO:0005886">
    <property type="term" value="C:plasma membrane"/>
    <property type="evidence" value="ECO:0007669"/>
    <property type="project" value="TreeGrafter"/>
</dbReference>
<feature type="domain" description="Sodium/calcium exchanger membrane region" evidence="6">
    <location>
        <begin position="6"/>
        <end position="145"/>
    </location>
</feature>
<dbReference type="InterPro" id="IPR044880">
    <property type="entry name" value="NCX_ion-bd_dom_sf"/>
</dbReference>
<gene>
    <name evidence="7" type="ORF">C7435_0593</name>
</gene>
<feature type="domain" description="Sodium/calcium exchanger membrane region" evidence="6">
    <location>
        <begin position="178"/>
        <end position="322"/>
    </location>
</feature>
<proteinExistence type="predicted"/>
<dbReference type="EMBL" id="RBIM01000001">
    <property type="protein sequence ID" value="RKR04149.1"/>
    <property type="molecule type" value="Genomic_DNA"/>
</dbReference>
<feature type="transmembrane region" description="Helical" evidence="5">
    <location>
        <begin position="37"/>
        <end position="60"/>
    </location>
</feature>
<feature type="transmembrane region" description="Helical" evidence="5">
    <location>
        <begin position="6"/>
        <end position="25"/>
    </location>
</feature>
<accession>A0A495DQ89</accession>
<sequence length="329" mass="33320">MAAPAYIALILVGIIILLFGGDLLVRGGAALAKVWRLPPLLVGLTIIAFGTSAPELVVSIQSALTGAPGLALGNIVGSNTANFLLILGLPAVFGAIATTTPGVRRNAIFALGAAVILIAVSWDRLISPVESYVLFALIIAYVLLLAFLARGKTDDPSIAELTDLEHMDGLPKSMPTILGALLIGLVGLPIGAHMIVTGGTAAAADLGVDDALIGLTAVAFGTSLPELATVVMASVRRQAELAIGNVLGSNIFNVFAVGGATGLAASAIGVDLPVPESFFGLDLWVMLGASIIIAGVIMAKQPISRLLGGLLFASYIGYIVILARSAVGG</sequence>
<keyword evidence="3 5" id="KW-1133">Transmembrane helix</keyword>
<dbReference type="InterPro" id="IPR004481">
    <property type="entry name" value="K/Na/Ca-exchanger"/>
</dbReference>
<comment type="subcellular location">
    <subcellularLocation>
        <location evidence="1">Membrane</location>
        <topology evidence="1">Multi-pass membrane protein</topology>
    </subcellularLocation>
</comment>
<evidence type="ECO:0000256" key="1">
    <source>
        <dbReference type="ARBA" id="ARBA00004141"/>
    </source>
</evidence>
<name>A0A495DQ89_9PROT</name>
<dbReference type="NCBIfam" id="TIGR00367">
    <property type="entry name" value="calcium/sodium antiporter"/>
    <property type="match status" value="1"/>
</dbReference>
<dbReference type="InterPro" id="IPR004837">
    <property type="entry name" value="NaCa_Exmemb"/>
</dbReference>
<comment type="caution">
    <text evidence="7">The sequence shown here is derived from an EMBL/GenBank/DDBJ whole genome shotgun (WGS) entry which is preliminary data.</text>
</comment>
<evidence type="ECO:0000256" key="4">
    <source>
        <dbReference type="ARBA" id="ARBA00023136"/>
    </source>
</evidence>
<keyword evidence="2 5" id="KW-0812">Transmembrane</keyword>